<comment type="function">
    <text evidence="5">Guanylyltransferase that catalyzes the activation of (2S)-2-phospholactate (2-PL) as (2S)-lactyl-2-diphospho-5'-guanosine, via the condensation of 2-PL with GTP. It is involved in the biosynthesis of coenzyme F420, a hydride carrier cofactor.</text>
</comment>
<keyword evidence="1 5" id="KW-0808">Transferase</keyword>
<dbReference type="Pfam" id="PF01983">
    <property type="entry name" value="CofC"/>
    <property type="match status" value="1"/>
</dbReference>
<protein>
    <recommendedName>
        <fullName evidence="5">2-phospho-L-lactate guanylyltransferase</fullName>
        <shortName evidence="5">LP guanylyltransferase</shortName>
        <ecNumber evidence="5">2.7.7.68</ecNumber>
    </recommendedName>
</protein>
<organism evidence="6 7">
    <name type="scientific">Halospeciosus flavus</name>
    <dbReference type="NCBI Taxonomy" id="3032283"/>
    <lineage>
        <taxon>Archaea</taxon>
        <taxon>Methanobacteriati</taxon>
        <taxon>Methanobacteriota</taxon>
        <taxon>Stenosarchaea group</taxon>
        <taxon>Halobacteria</taxon>
        <taxon>Halobacteriales</taxon>
        <taxon>Halobacteriaceae</taxon>
        <taxon>Halospeciosus</taxon>
    </lineage>
</organism>
<evidence type="ECO:0000256" key="3">
    <source>
        <dbReference type="ARBA" id="ARBA00022741"/>
    </source>
</evidence>
<comment type="subunit">
    <text evidence="5">Homodimer.</text>
</comment>
<dbReference type="PANTHER" id="PTHR40392:SF1">
    <property type="entry name" value="2-PHOSPHO-L-LACTATE GUANYLYLTRANSFERASE"/>
    <property type="match status" value="1"/>
</dbReference>
<keyword evidence="4 5" id="KW-0342">GTP-binding</keyword>
<keyword evidence="3 5" id="KW-0547">Nucleotide-binding</keyword>
<dbReference type="EC" id="2.7.7.68" evidence="5"/>
<dbReference type="EMBL" id="JBHTAR010000011">
    <property type="protein sequence ID" value="MFC7201427.1"/>
    <property type="molecule type" value="Genomic_DNA"/>
</dbReference>
<reference evidence="6 7" key="1">
    <citation type="journal article" date="2019" name="Int. J. Syst. Evol. Microbiol.">
        <title>The Global Catalogue of Microorganisms (GCM) 10K type strain sequencing project: providing services to taxonomists for standard genome sequencing and annotation.</title>
        <authorList>
            <consortium name="The Broad Institute Genomics Platform"/>
            <consortium name="The Broad Institute Genome Sequencing Center for Infectious Disease"/>
            <person name="Wu L."/>
            <person name="Ma J."/>
        </authorList>
    </citation>
    <scope>NUCLEOTIDE SEQUENCE [LARGE SCALE GENOMIC DNA]</scope>
    <source>
        <strain evidence="6 7">XZGYJ-43</strain>
    </source>
</reference>
<dbReference type="GO" id="GO:0043814">
    <property type="term" value="F:phospholactate guanylyltransferase activity"/>
    <property type="evidence" value="ECO:0007669"/>
    <property type="project" value="UniProtKB-EC"/>
</dbReference>
<evidence type="ECO:0000256" key="4">
    <source>
        <dbReference type="ARBA" id="ARBA00023134"/>
    </source>
</evidence>
<keyword evidence="7" id="KW-1185">Reference proteome</keyword>
<dbReference type="GO" id="GO:0052645">
    <property type="term" value="P:F420-0 metabolic process"/>
    <property type="evidence" value="ECO:0007669"/>
    <property type="project" value="UniProtKB-UniRule"/>
</dbReference>
<evidence type="ECO:0000313" key="7">
    <source>
        <dbReference type="Proteomes" id="UP001596447"/>
    </source>
</evidence>
<evidence type="ECO:0000256" key="1">
    <source>
        <dbReference type="ARBA" id="ARBA00022679"/>
    </source>
</evidence>
<keyword evidence="2 5" id="KW-0548">Nucleotidyltransferase</keyword>
<dbReference type="AlphaFoldDB" id="A0ABD5Z874"/>
<comment type="similarity">
    <text evidence="5">Belongs to the CofC family.</text>
</comment>
<dbReference type="PANTHER" id="PTHR40392">
    <property type="entry name" value="2-PHOSPHO-L-LACTATE GUANYLYLTRANSFERASE"/>
    <property type="match status" value="1"/>
</dbReference>
<dbReference type="Proteomes" id="UP001596447">
    <property type="component" value="Unassembled WGS sequence"/>
</dbReference>
<dbReference type="InterPro" id="IPR029044">
    <property type="entry name" value="Nucleotide-diphossugar_trans"/>
</dbReference>
<gene>
    <name evidence="5 6" type="primary">cofC</name>
    <name evidence="6" type="ORF">ACFQJ9_18800</name>
</gene>
<accession>A0ABD5Z874</accession>
<dbReference type="HAMAP" id="MF_02114">
    <property type="entry name" value="CofC"/>
    <property type="match status" value="1"/>
</dbReference>
<comment type="caution">
    <text evidence="6">The sequence shown here is derived from an EMBL/GenBank/DDBJ whole genome shotgun (WGS) entry which is preliminary data.</text>
</comment>
<dbReference type="Gene3D" id="6.10.140.50">
    <property type="match status" value="1"/>
</dbReference>
<evidence type="ECO:0000313" key="6">
    <source>
        <dbReference type="EMBL" id="MFC7201427.1"/>
    </source>
</evidence>
<proteinExistence type="inferred from homology"/>
<dbReference type="SUPFAM" id="SSF53448">
    <property type="entry name" value="Nucleotide-diphospho-sugar transferases"/>
    <property type="match status" value="1"/>
</dbReference>
<evidence type="ECO:0000256" key="5">
    <source>
        <dbReference type="HAMAP-Rule" id="MF_02114"/>
    </source>
</evidence>
<comment type="catalytic activity">
    <reaction evidence="5">
        <text>(2S)-2-phospholactate + GTP + H(+) = (2S)-lactyl-2-diphospho-5'-guanosine + diphosphate</text>
        <dbReference type="Rhea" id="RHEA:63424"/>
        <dbReference type="ChEBI" id="CHEBI:15378"/>
        <dbReference type="ChEBI" id="CHEBI:33019"/>
        <dbReference type="ChEBI" id="CHEBI:37565"/>
        <dbReference type="ChEBI" id="CHEBI:59435"/>
        <dbReference type="ChEBI" id="CHEBI:59906"/>
        <dbReference type="EC" id="2.7.7.68"/>
    </reaction>
</comment>
<sequence>MHTVVPFSGTDPCTRLSPVLEPAERREFAAAMRDDVLDAVDAAGGDPELVVPEPLDCDQADVPVTVDDRDLSTAVNAALDADAGPTAVVMADLALAEPRTLAALFEADGDVVVAPGRGGGTNALVVRHPDFRVDYHGASFLDHLRAARDAGASVREFDSHRLATDVDEPDDLAELLLHGDGRATRWLRQAGFDLTVADGRVGVERTTSGGDPT</sequence>
<dbReference type="GO" id="GO:0005525">
    <property type="term" value="F:GTP binding"/>
    <property type="evidence" value="ECO:0007669"/>
    <property type="project" value="UniProtKB-KW"/>
</dbReference>
<dbReference type="NCBIfam" id="TIGR03552">
    <property type="entry name" value="F420_cofC"/>
    <property type="match status" value="1"/>
</dbReference>
<dbReference type="InterPro" id="IPR002835">
    <property type="entry name" value="CofC"/>
</dbReference>
<evidence type="ECO:0000256" key="2">
    <source>
        <dbReference type="ARBA" id="ARBA00022695"/>
    </source>
</evidence>
<comment type="pathway">
    <text evidence="5">Cofactor biosynthesis; coenzyme F420 biosynthesis.</text>
</comment>
<dbReference type="Gene3D" id="3.90.550.10">
    <property type="entry name" value="Spore Coat Polysaccharide Biosynthesis Protein SpsA, Chain A"/>
    <property type="match status" value="1"/>
</dbReference>
<dbReference type="RefSeq" id="WP_279528172.1">
    <property type="nucleotide sequence ID" value="NZ_CP122312.1"/>
</dbReference>
<name>A0ABD5Z874_9EURY</name>